<evidence type="ECO:0000313" key="2">
    <source>
        <dbReference type="EMBL" id="NKZ37901.1"/>
    </source>
</evidence>
<evidence type="ECO:0000256" key="1">
    <source>
        <dbReference type="SAM" id="SignalP"/>
    </source>
</evidence>
<reference evidence="2 3" key="1">
    <citation type="journal article" date="2017" name="Int. J. Syst. Evol. Microbiol.">
        <title>Oleiagrimonas citrea sp. nov., a marine bacterium isolated from tidal flat sediment and emended description of the genus Oleiagrimonas Fang et al. 2015 and Oleiagrimonas soli.</title>
        <authorList>
            <person name="Yang S.H."/>
            <person name="Seo H.S."/>
            <person name="Seong C.N."/>
            <person name="Kwon K.K."/>
        </authorList>
    </citation>
    <scope>NUCLEOTIDE SEQUENCE [LARGE SCALE GENOMIC DNA]</scope>
    <source>
        <strain evidence="2 3">MEBiC09124</strain>
    </source>
</reference>
<name>A0A846ZKH2_9GAMM</name>
<sequence>MTLLQRLARLAVVALALLALPALAQPALWVAHSGNSTLYLFGTVHLLPDHTNWHDAQLDKALKSSKTLYIELTDDNQANVQMLALKYGLDLSHPLSSKVNEADMRRLQQAARVAGLPGGEATLEPMRPWLAGLTLSVAPLLKAGMDPNSGVDKQLKAQFEQAGKPVKGLETAEQQIRFFADMPPAMELAFLHSVLKDFGNAKKDLNELVGYWQSGNVDAIARKADLKLRKQAPGLYKRLIADRNARWGRKLHDIMQTPGVYFVAVGAAHLAGPDSVQMQLAKHGIQTRRLP</sequence>
<dbReference type="InterPro" id="IPR002816">
    <property type="entry name" value="TraB/PrgY/GumN_fam"/>
</dbReference>
<dbReference type="CDD" id="cd14789">
    <property type="entry name" value="Tiki"/>
    <property type="match status" value="1"/>
</dbReference>
<evidence type="ECO:0000313" key="3">
    <source>
        <dbReference type="Proteomes" id="UP000541636"/>
    </source>
</evidence>
<dbReference type="PANTHER" id="PTHR40590:SF1">
    <property type="entry name" value="CYTOPLASMIC PROTEIN"/>
    <property type="match status" value="1"/>
</dbReference>
<dbReference type="Proteomes" id="UP000541636">
    <property type="component" value="Unassembled WGS sequence"/>
</dbReference>
<dbReference type="PANTHER" id="PTHR40590">
    <property type="entry name" value="CYTOPLASMIC PROTEIN-RELATED"/>
    <property type="match status" value="1"/>
</dbReference>
<feature type="chain" id="PRO_5032491051" evidence="1">
    <location>
        <begin position="25"/>
        <end position="291"/>
    </location>
</feature>
<feature type="signal peptide" evidence="1">
    <location>
        <begin position="1"/>
        <end position="24"/>
    </location>
</feature>
<dbReference type="InterPro" id="IPR047111">
    <property type="entry name" value="YbaP-like"/>
</dbReference>
<keyword evidence="3" id="KW-1185">Reference proteome</keyword>
<accession>A0A846ZKH2</accession>
<keyword evidence="1" id="KW-0732">Signal</keyword>
<proteinExistence type="predicted"/>
<protein>
    <submittedName>
        <fullName evidence="2">TraB/GumN family protein</fullName>
    </submittedName>
</protein>
<dbReference type="Pfam" id="PF01963">
    <property type="entry name" value="TraB_PrgY_gumN"/>
    <property type="match status" value="1"/>
</dbReference>
<gene>
    <name evidence="2" type="ORF">HF690_02910</name>
</gene>
<dbReference type="AlphaFoldDB" id="A0A846ZKH2"/>
<organism evidence="2 3">
    <name type="scientific">Oleiagrimonas citrea</name>
    <dbReference type="NCBI Taxonomy" id="1665687"/>
    <lineage>
        <taxon>Bacteria</taxon>
        <taxon>Pseudomonadati</taxon>
        <taxon>Pseudomonadota</taxon>
        <taxon>Gammaproteobacteria</taxon>
        <taxon>Lysobacterales</taxon>
        <taxon>Rhodanobacteraceae</taxon>
        <taxon>Oleiagrimonas</taxon>
    </lineage>
</organism>
<dbReference type="RefSeq" id="WP_168608374.1">
    <property type="nucleotide sequence ID" value="NZ_JAAZQD010000001.1"/>
</dbReference>
<dbReference type="EMBL" id="JAAZQD010000001">
    <property type="protein sequence ID" value="NKZ37901.1"/>
    <property type="molecule type" value="Genomic_DNA"/>
</dbReference>
<comment type="caution">
    <text evidence="2">The sequence shown here is derived from an EMBL/GenBank/DDBJ whole genome shotgun (WGS) entry which is preliminary data.</text>
</comment>